<protein>
    <submittedName>
        <fullName evidence="1">Uncharacterized protein</fullName>
    </submittedName>
</protein>
<sequence>MTHDFKKWLKLELQPSGTELLASDPKELFAALHNLDEECLEKLNLEFERLRLFKKPLKSLLIFGINVWFLNMNAMNSSKAYKNKNDRIRKKKASRPRHLFQSSFRLLEEKWRKSCWPNLVKIKDKSPHSHEFSGYILK</sequence>
<dbReference type="EMBL" id="PQFF01000038">
    <property type="protein sequence ID" value="RHZ87194.1"/>
    <property type="molecule type" value="Genomic_DNA"/>
</dbReference>
<evidence type="ECO:0000313" key="1">
    <source>
        <dbReference type="EMBL" id="RHZ87194.1"/>
    </source>
</evidence>
<comment type="caution">
    <text evidence="1">The sequence shown here is derived from an EMBL/GenBank/DDBJ whole genome shotgun (WGS) entry which is preliminary data.</text>
</comment>
<proteinExistence type="predicted"/>
<evidence type="ECO:0000313" key="2">
    <source>
        <dbReference type="Proteomes" id="UP000266861"/>
    </source>
</evidence>
<dbReference type="OrthoDB" id="642895at2759"/>
<name>A0A397JPR5_9GLOM</name>
<organism evidence="1 2">
    <name type="scientific">Diversispora epigaea</name>
    <dbReference type="NCBI Taxonomy" id="1348612"/>
    <lineage>
        <taxon>Eukaryota</taxon>
        <taxon>Fungi</taxon>
        <taxon>Fungi incertae sedis</taxon>
        <taxon>Mucoromycota</taxon>
        <taxon>Glomeromycotina</taxon>
        <taxon>Glomeromycetes</taxon>
        <taxon>Diversisporales</taxon>
        <taxon>Diversisporaceae</taxon>
        <taxon>Diversispora</taxon>
    </lineage>
</organism>
<accession>A0A397JPR5</accession>
<reference evidence="1 2" key="1">
    <citation type="submission" date="2018-08" db="EMBL/GenBank/DDBJ databases">
        <title>Genome and evolution of the arbuscular mycorrhizal fungus Diversispora epigaea (formerly Glomus versiforme) and its bacterial endosymbionts.</title>
        <authorList>
            <person name="Sun X."/>
            <person name="Fei Z."/>
            <person name="Harrison M."/>
        </authorList>
    </citation>
    <scope>NUCLEOTIDE SEQUENCE [LARGE SCALE GENOMIC DNA]</scope>
    <source>
        <strain evidence="1 2">IT104</strain>
    </source>
</reference>
<dbReference type="Proteomes" id="UP000266861">
    <property type="component" value="Unassembled WGS sequence"/>
</dbReference>
<gene>
    <name evidence="1" type="ORF">Glove_40g166</name>
</gene>
<dbReference type="AlphaFoldDB" id="A0A397JPR5"/>
<keyword evidence="2" id="KW-1185">Reference proteome</keyword>